<gene>
    <name evidence="1" type="ORF">CITCOLO1_LOCUS21297</name>
</gene>
<reference evidence="1 2" key="1">
    <citation type="submission" date="2024-03" db="EMBL/GenBank/DDBJ databases">
        <authorList>
            <person name="Gkanogiannis A."/>
            <person name="Becerra Lopez-Lavalle L."/>
        </authorList>
    </citation>
    <scope>NUCLEOTIDE SEQUENCE [LARGE SCALE GENOMIC DNA]</scope>
</reference>
<dbReference type="InterPro" id="IPR000730">
    <property type="entry name" value="Pr_cel_nuc_antig"/>
</dbReference>
<accession>A0ABP0Z7V0</accession>
<protein>
    <recommendedName>
        <fullName evidence="3">Proliferating cell nuclear antigen</fullName>
    </recommendedName>
</protein>
<dbReference type="InterPro" id="IPR046938">
    <property type="entry name" value="DNA_clamp_sf"/>
</dbReference>
<evidence type="ECO:0000313" key="1">
    <source>
        <dbReference type="EMBL" id="CAK9328864.1"/>
    </source>
</evidence>
<dbReference type="PANTHER" id="PTHR11352:SF0">
    <property type="entry name" value="PROLIFERATING CELL NUCLEAR ANTIGEN"/>
    <property type="match status" value="1"/>
</dbReference>
<proteinExistence type="predicted"/>
<dbReference type="EMBL" id="OZ021743">
    <property type="protein sequence ID" value="CAK9328864.1"/>
    <property type="molecule type" value="Genomic_DNA"/>
</dbReference>
<evidence type="ECO:0008006" key="3">
    <source>
        <dbReference type="Google" id="ProtNLM"/>
    </source>
</evidence>
<dbReference type="Gene3D" id="3.70.10.10">
    <property type="match status" value="1"/>
</dbReference>
<sequence>MDATSRFSQIAKEADIKFTPLDFWVIASNRSPRFVAAIQMSHHCFIHYNVDDDHTSRISLESFHDALLDGGASSSMTIHLLQNINQNQMMLRFESSSHVPQVRHELTLTPSQEEDLGEVDYAKCFSIDSRELRRVITELPIFHEDSICVTATSSQVKFSIASEAIILTKEGGECSIVGYKEEDETEIRINLNPMLFFLNFTHDAISLWFYKTTTSHGAMTVPAYGLYAQYVILFPNN</sequence>
<name>A0ABP0Z7V0_9ROSI</name>
<evidence type="ECO:0000313" key="2">
    <source>
        <dbReference type="Proteomes" id="UP001642487"/>
    </source>
</evidence>
<organism evidence="1 2">
    <name type="scientific">Citrullus colocynthis</name>
    <name type="common">colocynth</name>
    <dbReference type="NCBI Taxonomy" id="252529"/>
    <lineage>
        <taxon>Eukaryota</taxon>
        <taxon>Viridiplantae</taxon>
        <taxon>Streptophyta</taxon>
        <taxon>Embryophyta</taxon>
        <taxon>Tracheophyta</taxon>
        <taxon>Spermatophyta</taxon>
        <taxon>Magnoliopsida</taxon>
        <taxon>eudicotyledons</taxon>
        <taxon>Gunneridae</taxon>
        <taxon>Pentapetalae</taxon>
        <taxon>rosids</taxon>
        <taxon>fabids</taxon>
        <taxon>Cucurbitales</taxon>
        <taxon>Cucurbitaceae</taxon>
        <taxon>Benincaseae</taxon>
        <taxon>Citrullus</taxon>
    </lineage>
</organism>
<keyword evidence="2" id="KW-1185">Reference proteome</keyword>
<dbReference type="Proteomes" id="UP001642487">
    <property type="component" value="Chromosome 9"/>
</dbReference>
<dbReference type="PANTHER" id="PTHR11352">
    <property type="entry name" value="PROLIFERATING CELL NUCLEAR ANTIGEN"/>
    <property type="match status" value="1"/>
</dbReference>
<dbReference type="SUPFAM" id="SSF55979">
    <property type="entry name" value="DNA clamp"/>
    <property type="match status" value="1"/>
</dbReference>